<dbReference type="EMBL" id="CM011687">
    <property type="protein sequence ID" value="TMS11181.1"/>
    <property type="molecule type" value="Genomic_DNA"/>
</dbReference>
<evidence type="ECO:0000313" key="2">
    <source>
        <dbReference type="Proteomes" id="UP000793456"/>
    </source>
</evidence>
<dbReference type="Proteomes" id="UP000793456">
    <property type="component" value="Chromosome XIV"/>
</dbReference>
<sequence length="131" mass="14508">MTASLIDRDGCSSRGKLDGDRRVDLTEEGKKKEESKDAQRTTSFTEMARRRKRNSGVTSDSYYNTGFSNTHETKAKNMSFESFRYPAELPDSPPPPPPPRPLPASPPIFATHQKSALSLPTLHNLSDLIGS</sequence>
<evidence type="ECO:0000313" key="1">
    <source>
        <dbReference type="EMBL" id="TMS11181.1"/>
    </source>
</evidence>
<comment type="caution">
    <text evidence="1">The sequence shown here is derived from an EMBL/GenBank/DDBJ whole genome shotgun (WGS) entry which is preliminary data.</text>
</comment>
<gene>
    <name evidence="1" type="ORF">E3U43_020174</name>
</gene>
<keyword evidence="2" id="KW-1185">Reference proteome</keyword>
<reference evidence="1" key="1">
    <citation type="submission" date="2018-11" db="EMBL/GenBank/DDBJ databases">
        <title>The sequence and de novo assembly of Larimichthys crocea genome using PacBio and Hi-C technologies.</title>
        <authorList>
            <person name="Xu P."/>
            <person name="Chen B."/>
            <person name="Zhou Z."/>
            <person name="Ke Q."/>
            <person name="Wu Y."/>
            <person name="Bai H."/>
            <person name="Pu F."/>
        </authorList>
    </citation>
    <scope>NUCLEOTIDE SEQUENCE</scope>
    <source>
        <tissue evidence="1">Muscle</tissue>
    </source>
</reference>
<name>A0ACD3QV78_LARCR</name>
<proteinExistence type="predicted"/>
<organism evidence="1 2">
    <name type="scientific">Larimichthys crocea</name>
    <name type="common">Large yellow croaker</name>
    <name type="synonym">Pseudosciaena crocea</name>
    <dbReference type="NCBI Taxonomy" id="215358"/>
    <lineage>
        <taxon>Eukaryota</taxon>
        <taxon>Metazoa</taxon>
        <taxon>Chordata</taxon>
        <taxon>Craniata</taxon>
        <taxon>Vertebrata</taxon>
        <taxon>Euteleostomi</taxon>
        <taxon>Actinopterygii</taxon>
        <taxon>Neopterygii</taxon>
        <taxon>Teleostei</taxon>
        <taxon>Neoteleostei</taxon>
        <taxon>Acanthomorphata</taxon>
        <taxon>Eupercaria</taxon>
        <taxon>Sciaenidae</taxon>
        <taxon>Larimichthys</taxon>
    </lineage>
</organism>
<accession>A0ACD3QV78</accession>
<protein>
    <submittedName>
        <fullName evidence="1">Uncharacterized protein</fullName>
    </submittedName>
</protein>